<keyword evidence="3" id="KW-1185">Reference proteome</keyword>
<dbReference type="AlphaFoldDB" id="A0A7J6AZ78"/>
<accession>A0A7J6AZ78</accession>
<name>A0A7J6AZ78_AMEME</name>
<organism evidence="2 3">
    <name type="scientific">Ameiurus melas</name>
    <name type="common">Black bullhead</name>
    <name type="synonym">Silurus melas</name>
    <dbReference type="NCBI Taxonomy" id="219545"/>
    <lineage>
        <taxon>Eukaryota</taxon>
        <taxon>Metazoa</taxon>
        <taxon>Chordata</taxon>
        <taxon>Craniata</taxon>
        <taxon>Vertebrata</taxon>
        <taxon>Euteleostomi</taxon>
        <taxon>Actinopterygii</taxon>
        <taxon>Neopterygii</taxon>
        <taxon>Teleostei</taxon>
        <taxon>Ostariophysi</taxon>
        <taxon>Siluriformes</taxon>
        <taxon>Ictaluridae</taxon>
        <taxon>Ameiurus</taxon>
    </lineage>
</organism>
<proteinExistence type="predicted"/>
<reference evidence="2 3" key="1">
    <citation type="submission" date="2020-02" db="EMBL/GenBank/DDBJ databases">
        <title>A chromosome-scale genome assembly of the black bullhead catfish (Ameiurus melas).</title>
        <authorList>
            <person name="Wen M."/>
            <person name="Zham M."/>
            <person name="Cabau C."/>
            <person name="Klopp C."/>
            <person name="Donnadieu C."/>
            <person name="Roques C."/>
            <person name="Bouchez O."/>
            <person name="Lampietro C."/>
            <person name="Jouanno E."/>
            <person name="Herpin A."/>
            <person name="Louis A."/>
            <person name="Berthelot C."/>
            <person name="Parey E."/>
            <person name="Roest-Crollius H."/>
            <person name="Braasch I."/>
            <person name="Postlethwait J."/>
            <person name="Robinson-Rechavi M."/>
            <person name="Echchiki A."/>
            <person name="Begum T."/>
            <person name="Montfort J."/>
            <person name="Schartl M."/>
            <person name="Bobe J."/>
            <person name="Guiguen Y."/>
        </authorList>
    </citation>
    <scope>NUCLEOTIDE SEQUENCE [LARGE SCALE GENOMIC DNA]</scope>
    <source>
        <strain evidence="2">M_S1</strain>
        <tissue evidence="2">Blood</tissue>
    </source>
</reference>
<evidence type="ECO:0000256" key="1">
    <source>
        <dbReference type="SAM" id="MobiDB-lite"/>
    </source>
</evidence>
<gene>
    <name evidence="2" type="ORF">AMELA_G00095260</name>
</gene>
<protein>
    <submittedName>
        <fullName evidence="2">Uncharacterized protein</fullName>
    </submittedName>
</protein>
<sequence>MDPYRRVLREDSGIGSITFRQDADCVGWKLVSVPRQRFPILDMALVEKRGRHHGIVTSSRRNRGGGRVPGEAVLGPQ</sequence>
<feature type="compositionally biased region" description="Basic residues" evidence="1">
    <location>
        <begin position="52"/>
        <end position="64"/>
    </location>
</feature>
<evidence type="ECO:0000313" key="3">
    <source>
        <dbReference type="Proteomes" id="UP000593565"/>
    </source>
</evidence>
<dbReference type="Proteomes" id="UP000593565">
    <property type="component" value="Unassembled WGS sequence"/>
</dbReference>
<comment type="caution">
    <text evidence="2">The sequence shown here is derived from an EMBL/GenBank/DDBJ whole genome shotgun (WGS) entry which is preliminary data.</text>
</comment>
<evidence type="ECO:0000313" key="2">
    <source>
        <dbReference type="EMBL" id="KAF4087399.1"/>
    </source>
</evidence>
<feature type="region of interest" description="Disordered" evidence="1">
    <location>
        <begin position="52"/>
        <end position="77"/>
    </location>
</feature>
<dbReference type="EMBL" id="JAAGNN010000007">
    <property type="protein sequence ID" value="KAF4087399.1"/>
    <property type="molecule type" value="Genomic_DNA"/>
</dbReference>